<dbReference type="GO" id="GO:0005762">
    <property type="term" value="C:mitochondrial large ribosomal subunit"/>
    <property type="evidence" value="ECO:0007669"/>
    <property type="project" value="InterPro"/>
</dbReference>
<dbReference type="Proteomes" id="UP001181693">
    <property type="component" value="Unassembled WGS sequence"/>
</dbReference>
<sequence>MEALRKAGTVLNAVLCSARYSSLRNFLPASCQLHTTSDLQNANRVSITRSKRSTYLRTYPVLLVHQDGSTITINHQTPRRLLTMPIDITTLSEEERKARQRLRDQAKKGEKKKEKDIFTDISLDQYKKFWKKK</sequence>
<evidence type="ECO:0000313" key="2">
    <source>
        <dbReference type="EMBL" id="DBA25324.1"/>
    </source>
</evidence>
<protein>
    <recommendedName>
        <fullName evidence="4">39S ribosomal protein L55, mitochondrial</fullName>
    </recommendedName>
</protein>
<organism evidence="2 3">
    <name type="scientific">Pyxicephalus adspersus</name>
    <name type="common">African bullfrog</name>
    <dbReference type="NCBI Taxonomy" id="30357"/>
    <lineage>
        <taxon>Eukaryota</taxon>
        <taxon>Metazoa</taxon>
        <taxon>Chordata</taxon>
        <taxon>Craniata</taxon>
        <taxon>Vertebrata</taxon>
        <taxon>Euteleostomi</taxon>
        <taxon>Amphibia</taxon>
        <taxon>Batrachia</taxon>
        <taxon>Anura</taxon>
        <taxon>Neobatrachia</taxon>
        <taxon>Ranoidea</taxon>
        <taxon>Pyxicephalidae</taxon>
        <taxon>Pyxicephalinae</taxon>
        <taxon>Pyxicephalus</taxon>
    </lineage>
</organism>
<keyword evidence="3" id="KW-1185">Reference proteome</keyword>
<dbReference type="GO" id="GO:0003735">
    <property type="term" value="F:structural constituent of ribosome"/>
    <property type="evidence" value="ECO:0007669"/>
    <property type="project" value="InterPro"/>
</dbReference>
<dbReference type="Gene3D" id="6.20.130.20">
    <property type="entry name" value="Mitochondrial ribosomal protein L55"/>
    <property type="match status" value="1"/>
</dbReference>
<dbReference type="InterPro" id="IPR018615">
    <property type="entry name" value="Ribosomal_mL55"/>
</dbReference>
<comment type="caution">
    <text evidence="2">The sequence shown here is derived from an EMBL/GenBank/DDBJ whole genome shotgun (WGS) entry which is preliminary data.</text>
</comment>
<dbReference type="GO" id="GO:0006412">
    <property type="term" value="P:translation"/>
    <property type="evidence" value="ECO:0007669"/>
    <property type="project" value="TreeGrafter"/>
</dbReference>
<feature type="region of interest" description="Disordered" evidence="1">
    <location>
        <begin position="95"/>
        <end position="114"/>
    </location>
</feature>
<dbReference type="Pfam" id="PF09776">
    <property type="entry name" value="Mitoc_L55"/>
    <property type="match status" value="1"/>
</dbReference>
<dbReference type="InterPro" id="IPR044884">
    <property type="entry name" value="Ribosomal_mL55_sf"/>
</dbReference>
<evidence type="ECO:0000313" key="3">
    <source>
        <dbReference type="Proteomes" id="UP001181693"/>
    </source>
</evidence>
<dbReference type="AlphaFoldDB" id="A0AAV3ADJ2"/>
<proteinExistence type="predicted"/>
<dbReference type="PANTHER" id="PTHR34095:SF1">
    <property type="entry name" value="LARGE RIBOSOMAL SUBUNIT PROTEIN ML55"/>
    <property type="match status" value="1"/>
</dbReference>
<name>A0AAV3ADJ2_PYXAD</name>
<dbReference type="EMBL" id="DYDO01000005">
    <property type="protein sequence ID" value="DBA25324.1"/>
    <property type="molecule type" value="Genomic_DNA"/>
</dbReference>
<dbReference type="PANTHER" id="PTHR34095">
    <property type="entry name" value="39S RIBOSOMAL PROTEIN L55, MITOCHONDRIAL"/>
    <property type="match status" value="1"/>
</dbReference>
<evidence type="ECO:0008006" key="4">
    <source>
        <dbReference type="Google" id="ProtNLM"/>
    </source>
</evidence>
<gene>
    <name evidence="2" type="ORF">GDO54_012869</name>
</gene>
<evidence type="ECO:0000256" key="1">
    <source>
        <dbReference type="SAM" id="MobiDB-lite"/>
    </source>
</evidence>
<accession>A0AAV3ADJ2</accession>
<reference evidence="2" key="1">
    <citation type="thesis" date="2020" institute="ProQuest LLC" country="789 East Eisenhower Parkway, Ann Arbor, MI, USA">
        <title>Comparative Genomics and Chromosome Evolution.</title>
        <authorList>
            <person name="Mudd A.B."/>
        </authorList>
    </citation>
    <scope>NUCLEOTIDE SEQUENCE</scope>
    <source>
        <strain evidence="2">1538</strain>
        <tissue evidence="2">Blood</tissue>
    </source>
</reference>